<organism evidence="1 2">
    <name type="scientific">Burkholderia pseudomallei</name>
    <name type="common">Pseudomonas pseudomallei</name>
    <dbReference type="NCBI Taxonomy" id="28450"/>
    <lineage>
        <taxon>Bacteria</taxon>
        <taxon>Pseudomonadati</taxon>
        <taxon>Pseudomonadota</taxon>
        <taxon>Betaproteobacteria</taxon>
        <taxon>Burkholderiales</taxon>
        <taxon>Burkholderiaceae</taxon>
        <taxon>Burkholderia</taxon>
        <taxon>pseudomallei group</taxon>
    </lineage>
</organism>
<sequence>MPATPRNPYAGQSLGRFPAVGARDARHCAQPMPIIQIGRFSPFPAVDFLRMPNRQAARNR</sequence>
<proteinExistence type="predicted"/>
<evidence type="ECO:0000313" key="2">
    <source>
        <dbReference type="Proteomes" id="UP000231878"/>
    </source>
</evidence>
<reference evidence="1 2" key="1">
    <citation type="submission" date="2017-11" db="EMBL/GenBank/DDBJ databases">
        <title>Molecular characterization of Burkholderia pseudomallei and closely related isolates from Vietnam.</title>
        <authorList>
            <person name="Ustinov D.V."/>
            <person name="Antonov A.S."/>
            <person name="Avdusheva E.F."/>
            <person name="Shpak I.M."/>
            <person name="Zakharova I.B."/>
            <person name="Thi L.A."/>
            <person name="Teteryatnikova N."/>
            <person name="Lopasteyskaya Y.A."/>
            <person name="Kuzyutina J.A."/>
            <person name="Ngo T.N."/>
            <person name="Victorov D.V."/>
        </authorList>
    </citation>
    <scope>NUCLEOTIDE SEQUENCE [LARGE SCALE GENOMIC DNA]</scope>
    <source>
        <strain evidence="1 2">V1512</strain>
    </source>
</reference>
<dbReference type="EMBL" id="PHRB01000006">
    <property type="protein sequence ID" value="PJO66737.1"/>
    <property type="molecule type" value="Genomic_DNA"/>
</dbReference>
<comment type="caution">
    <text evidence="1">The sequence shown here is derived from an EMBL/GenBank/DDBJ whole genome shotgun (WGS) entry which is preliminary data.</text>
</comment>
<name>A0AAX0UFG8_BURPE</name>
<protein>
    <submittedName>
        <fullName evidence="1">Uncharacterized protein</fullName>
    </submittedName>
</protein>
<evidence type="ECO:0000313" key="1">
    <source>
        <dbReference type="EMBL" id="PJO66737.1"/>
    </source>
</evidence>
<dbReference type="Proteomes" id="UP000231878">
    <property type="component" value="Unassembled WGS sequence"/>
</dbReference>
<gene>
    <name evidence="1" type="ORF">CWD88_08910</name>
</gene>
<dbReference type="AlphaFoldDB" id="A0AAX0UFG8"/>
<accession>A0AAX0UFG8</accession>